<reference evidence="2" key="1">
    <citation type="journal article" date="2019" name="Int. J. Syst. Evol. Microbiol.">
        <title>The Global Catalogue of Microorganisms (GCM) 10K type strain sequencing project: providing services to taxonomists for standard genome sequencing and annotation.</title>
        <authorList>
            <consortium name="The Broad Institute Genomics Platform"/>
            <consortium name="The Broad Institute Genome Sequencing Center for Infectious Disease"/>
            <person name="Wu L."/>
            <person name="Ma J."/>
        </authorList>
    </citation>
    <scope>NUCLEOTIDE SEQUENCE [LARGE SCALE GENOMIC DNA]</scope>
    <source>
        <strain evidence="2">CGMCC 1.16275</strain>
    </source>
</reference>
<dbReference type="EMBL" id="JBHTCM010000005">
    <property type="protein sequence ID" value="MFC7332444.1"/>
    <property type="molecule type" value="Genomic_DNA"/>
</dbReference>
<evidence type="ECO:0000313" key="1">
    <source>
        <dbReference type="EMBL" id="MFC7332444.1"/>
    </source>
</evidence>
<gene>
    <name evidence="1" type="ORF">ACFQPS_04665</name>
</gene>
<protein>
    <submittedName>
        <fullName evidence="1">Uncharacterized protein</fullName>
    </submittedName>
</protein>
<keyword evidence="2" id="KW-1185">Reference proteome</keyword>
<comment type="caution">
    <text evidence="1">The sequence shown here is derived from an EMBL/GenBank/DDBJ whole genome shotgun (WGS) entry which is preliminary data.</text>
</comment>
<name>A0ABW2KR18_9PROT</name>
<evidence type="ECO:0000313" key="2">
    <source>
        <dbReference type="Proteomes" id="UP001596456"/>
    </source>
</evidence>
<accession>A0ABW2KR18</accession>
<organism evidence="1 2">
    <name type="scientific">Rhodocista pekingensis</name>
    <dbReference type="NCBI Taxonomy" id="201185"/>
    <lineage>
        <taxon>Bacteria</taxon>
        <taxon>Pseudomonadati</taxon>
        <taxon>Pseudomonadota</taxon>
        <taxon>Alphaproteobacteria</taxon>
        <taxon>Rhodospirillales</taxon>
        <taxon>Azospirillaceae</taxon>
        <taxon>Rhodocista</taxon>
    </lineage>
</organism>
<dbReference type="RefSeq" id="WP_377356851.1">
    <property type="nucleotide sequence ID" value="NZ_JBHTCM010000005.1"/>
</dbReference>
<sequence length="51" mass="5311">MKAGGGFPRIATAAAPTDRDLAFQRLFARARDAAIADLDAQGIEVHGSDTP</sequence>
<dbReference type="Proteomes" id="UP001596456">
    <property type="component" value="Unassembled WGS sequence"/>
</dbReference>
<proteinExistence type="predicted"/>